<feature type="transmembrane region" description="Helical" evidence="1">
    <location>
        <begin position="123"/>
        <end position="144"/>
    </location>
</feature>
<evidence type="ECO:0000256" key="1">
    <source>
        <dbReference type="SAM" id="Phobius"/>
    </source>
</evidence>
<feature type="transmembrane region" description="Helical" evidence="1">
    <location>
        <begin position="164"/>
        <end position="182"/>
    </location>
</feature>
<dbReference type="Pfam" id="PF07099">
    <property type="entry name" value="DUF1361"/>
    <property type="match status" value="1"/>
</dbReference>
<reference evidence="2 3" key="1">
    <citation type="submission" date="2019-05" db="EMBL/GenBank/DDBJ databases">
        <title>Genome sequence of Cellulomonas hominis strain CS1.</title>
        <authorList>
            <person name="Belmont J."/>
            <person name="Maclea K.S."/>
        </authorList>
    </citation>
    <scope>NUCLEOTIDE SEQUENCE [LARGE SCALE GENOMIC DNA]</scope>
    <source>
        <strain evidence="2 3">CS1</strain>
    </source>
</reference>
<feature type="transmembrane region" description="Helical" evidence="1">
    <location>
        <begin position="217"/>
        <end position="244"/>
    </location>
</feature>
<dbReference type="OrthoDB" id="4540541at2"/>
<feature type="transmembrane region" description="Helical" evidence="1">
    <location>
        <begin position="12"/>
        <end position="36"/>
    </location>
</feature>
<sequence length="245" mass="25817">MGEGRTGGGGQVLLQDTVLGVVGMNVLAVLLVVARAPVFGTRLYRPMLLNVGLSIAPVLVLGAGVLAVALLIAAGAPRAVGAAAEAVVVLVWLLLLPNAGYLITELNQSHRRPGERVPEWYDVLLVLSLAMSGVLNMLINVFFVQLAYVALRFDDVDGLASAEVRWLTVAVLLLAAFGVYLGRNIRVNSWDVLRPWRLVARVVDHLRAPGRLAAAGAFTVVCGAFFGLMQLVVVGPLIGAVIALG</sequence>
<dbReference type="Proteomes" id="UP000308121">
    <property type="component" value="Unassembled WGS sequence"/>
</dbReference>
<gene>
    <name evidence="2" type="ORF">FA014_00730</name>
</gene>
<keyword evidence="1" id="KW-1133">Transmembrane helix</keyword>
<dbReference type="AlphaFoldDB" id="A0A7Z8K2W7"/>
<dbReference type="InterPro" id="IPR009793">
    <property type="entry name" value="DUF1361"/>
</dbReference>
<proteinExistence type="predicted"/>
<organism evidence="2 3">
    <name type="scientific">Cellulomonas hominis</name>
    <dbReference type="NCBI Taxonomy" id="156981"/>
    <lineage>
        <taxon>Bacteria</taxon>
        <taxon>Bacillati</taxon>
        <taxon>Actinomycetota</taxon>
        <taxon>Actinomycetes</taxon>
        <taxon>Micrococcales</taxon>
        <taxon>Cellulomonadaceae</taxon>
        <taxon>Cellulomonas</taxon>
    </lineage>
</organism>
<name>A0A7Z8K2W7_9CELL</name>
<dbReference type="EMBL" id="SZYE01000002">
    <property type="protein sequence ID" value="TKR27396.1"/>
    <property type="molecule type" value="Genomic_DNA"/>
</dbReference>
<accession>A0A7Z8K2W7</accession>
<protein>
    <submittedName>
        <fullName evidence="2">DUF1361 domain-containing protein</fullName>
    </submittedName>
</protein>
<keyword evidence="1" id="KW-0812">Transmembrane</keyword>
<feature type="transmembrane region" description="Helical" evidence="1">
    <location>
        <begin position="48"/>
        <end position="73"/>
    </location>
</feature>
<keyword evidence="1" id="KW-0472">Membrane</keyword>
<evidence type="ECO:0000313" key="2">
    <source>
        <dbReference type="EMBL" id="TKR27396.1"/>
    </source>
</evidence>
<comment type="caution">
    <text evidence="2">The sequence shown here is derived from an EMBL/GenBank/DDBJ whole genome shotgun (WGS) entry which is preliminary data.</text>
</comment>
<evidence type="ECO:0000313" key="3">
    <source>
        <dbReference type="Proteomes" id="UP000308121"/>
    </source>
</evidence>
<feature type="transmembrane region" description="Helical" evidence="1">
    <location>
        <begin position="79"/>
        <end position="103"/>
    </location>
</feature>